<reference evidence="2" key="1">
    <citation type="submission" date="2011-12" db="EMBL/GenBank/DDBJ databases">
        <title>Comparative genomics of primate cytomegaloviruses.</title>
        <authorList>
            <person name="Davison A.J."/>
            <person name="Holton M."/>
            <person name="Dolan A."/>
            <person name="Dargan D.J."/>
            <person name="Gatherer D."/>
            <person name="Hayward G.S."/>
        </authorList>
    </citation>
    <scope>NUCLEOTIDE SEQUENCE [LARGE SCALE GENOMIC DNA]</scope>
    <source>
        <strain evidence="2">Colburn</strain>
    </source>
</reference>
<sequence>MKPAYVVCGLLSIILMGTMETTESAPYQRMFSSYKMLHSKCYVRAGKVYGIFTVESDFLDMKHIFVTIHRKGLYGTAGVTLTRSTDTTRTYTLEDSAHSTTRGVDLVIVGLYDVHHTFQCHLDFQIDLSPESAVWYAEKIQLENNWWLFAKILFYLVVTTGFVTYLTMVVNIRLRLMGEVSVSTQQEKV</sequence>
<feature type="transmembrane region" description="Helical" evidence="1">
    <location>
        <begin position="146"/>
        <end position="167"/>
    </location>
</feature>
<evidence type="ECO:0000313" key="3">
    <source>
        <dbReference type="Proteomes" id="UP000113346"/>
    </source>
</evidence>
<accession>G8XU45</accession>
<evidence type="ECO:0000256" key="1">
    <source>
        <dbReference type="SAM" id="Phobius"/>
    </source>
</evidence>
<dbReference type="EMBL" id="FJ483969">
    <property type="protein sequence ID" value="AEV80685.1"/>
    <property type="molecule type" value="Genomic_DNA"/>
</dbReference>
<keyword evidence="1" id="KW-1133">Transmembrane helix</keyword>
<proteinExistence type="predicted"/>
<dbReference type="Proteomes" id="UP000113346">
    <property type="component" value="Segment"/>
</dbReference>
<gene>
    <name evidence="2" type="primary">US3</name>
</gene>
<organism evidence="2 3">
    <name type="scientific">Simian cytomegalovirus (strain Colburn)</name>
    <dbReference type="NCBI Taxonomy" id="50292"/>
    <lineage>
        <taxon>Viruses</taxon>
        <taxon>Duplodnaviria</taxon>
        <taxon>Heunggongvirae</taxon>
        <taxon>Peploviricota</taxon>
        <taxon>Herviviricetes</taxon>
        <taxon>Herpesvirales</taxon>
        <taxon>Orthoherpesviridae</taxon>
        <taxon>Betaherpesvirinae</taxon>
        <taxon>Cytomegalovirus</taxon>
        <taxon>Cytomegalovirus cercopithecinebeta5</taxon>
    </lineage>
</organism>
<keyword evidence="1" id="KW-0472">Membrane</keyword>
<evidence type="ECO:0000313" key="2">
    <source>
        <dbReference type="EMBL" id="AEV80685.1"/>
    </source>
</evidence>
<protein>
    <submittedName>
        <fullName evidence="2">US3</fullName>
    </submittedName>
</protein>
<name>G8XU45_SCMVC</name>
<keyword evidence="1" id="KW-0812">Transmembrane</keyword>
<organismHost>
    <name type="scientific">Macaca</name>
    <name type="common">macaques</name>
    <dbReference type="NCBI Taxonomy" id="9539"/>
</organismHost>